<feature type="compositionally biased region" description="Polar residues" evidence="1">
    <location>
        <begin position="1"/>
        <end position="15"/>
    </location>
</feature>
<dbReference type="AlphaFoldDB" id="A0A2W5DL60"/>
<dbReference type="Proteomes" id="UP000249633">
    <property type="component" value="Unassembled WGS sequence"/>
</dbReference>
<accession>A0A2W5DL60</accession>
<sequence length="64" mass="7237">SVTINQNGRSRSTRTVGHVGPERAVTLVRNTQQDGTDDRRRHVDPQNAPKHPTLPIHKHDPKKK</sequence>
<feature type="non-terminal residue" evidence="2">
    <location>
        <position position="1"/>
    </location>
</feature>
<comment type="caution">
    <text evidence="2">The sequence shown here is derived from an EMBL/GenBank/DDBJ whole genome shotgun (WGS) entry which is preliminary data.</text>
</comment>
<feature type="region of interest" description="Disordered" evidence="1">
    <location>
        <begin position="1"/>
        <end position="64"/>
    </location>
</feature>
<proteinExistence type="predicted"/>
<reference evidence="2 3" key="1">
    <citation type="submission" date="2017-08" db="EMBL/GenBank/DDBJ databases">
        <title>Infants hospitalized years apart are colonized by the same room-sourced microbial strains.</title>
        <authorList>
            <person name="Brooks B."/>
            <person name="Olm M.R."/>
            <person name="Firek B.A."/>
            <person name="Baker R."/>
            <person name="Thomas B.C."/>
            <person name="Morowitz M.J."/>
            <person name="Banfield J.F."/>
        </authorList>
    </citation>
    <scope>NUCLEOTIDE SEQUENCE [LARGE SCALE GENOMIC DNA]</scope>
    <source>
        <strain evidence="2">S2_012_000_R2_81</strain>
    </source>
</reference>
<protein>
    <submittedName>
        <fullName evidence="2">Uncharacterized protein</fullName>
    </submittedName>
</protein>
<evidence type="ECO:0000313" key="2">
    <source>
        <dbReference type="EMBL" id="PZP31538.1"/>
    </source>
</evidence>
<evidence type="ECO:0000256" key="1">
    <source>
        <dbReference type="SAM" id="MobiDB-lite"/>
    </source>
</evidence>
<name>A0A2W5DL60_9BURK</name>
<gene>
    <name evidence="2" type="ORF">DI603_11815</name>
</gene>
<evidence type="ECO:0000313" key="3">
    <source>
        <dbReference type="Proteomes" id="UP000249633"/>
    </source>
</evidence>
<organism evidence="2 3">
    <name type="scientific">Roseateles depolymerans</name>
    <dbReference type="NCBI Taxonomy" id="76731"/>
    <lineage>
        <taxon>Bacteria</taxon>
        <taxon>Pseudomonadati</taxon>
        <taxon>Pseudomonadota</taxon>
        <taxon>Betaproteobacteria</taxon>
        <taxon>Burkholderiales</taxon>
        <taxon>Sphaerotilaceae</taxon>
        <taxon>Roseateles</taxon>
    </lineage>
</organism>
<dbReference type="EMBL" id="QFOD01000010">
    <property type="protein sequence ID" value="PZP31538.1"/>
    <property type="molecule type" value="Genomic_DNA"/>
</dbReference>